<evidence type="ECO:0000313" key="3">
    <source>
        <dbReference type="Proteomes" id="UP000310719"/>
    </source>
</evidence>
<feature type="compositionally biased region" description="Polar residues" evidence="1">
    <location>
        <begin position="1"/>
        <end position="39"/>
    </location>
</feature>
<feature type="compositionally biased region" description="Basic and acidic residues" evidence="1">
    <location>
        <begin position="60"/>
        <end position="70"/>
    </location>
</feature>
<reference evidence="2 3" key="1">
    <citation type="submission" date="2019-05" db="EMBL/GenBank/DDBJ databases">
        <authorList>
            <consortium name="Pathogen Informatics"/>
        </authorList>
    </citation>
    <scope>NUCLEOTIDE SEQUENCE [LARGE SCALE GENOMIC DNA]</scope>
    <source>
        <strain evidence="2 3">NCTC13032</strain>
    </source>
</reference>
<protein>
    <submittedName>
        <fullName evidence="2">Uncharacterized protein</fullName>
    </submittedName>
</protein>
<dbReference type="Proteomes" id="UP000310719">
    <property type="component" value="Chromosome"/>
</dbReference>
<gene>
    <name evidence="2" type="ORF">NCTC13032_01184</name>
</gene>
<proteinExistence type="predicted"/>
<organism evidence="2 3">
    <name type="scientific">Leclercia adecarboxylata</name>
    <dbReference type="NCBI Taxonomy" id="83655"/>
    <lineage>
        <taxon>Bacteria</taxon>
        <taxon>Pseudomonadati</taxon>
        <taxon>Pseudomonadota</taxon>
        <taxon>Gammaproteobacteria</taxon>
        <taxon>Enterobacterales</taxon>
        <taxon>Enterobacteriaceae</taxon>
        <taxon>Leclercia</taxon>
    </lineage>
</organism>
<dbReference type="EMBL" id="LR590464">
    <property type="protein sequence ID" value="VTP64108.1"/>
    <property type="molecule type" value="Genomic_DNA"/>
</dbReference>
<evidence type="ECO:0000313" key="2">
    <source>
        <dbReference type="EMBL" id="VTP64108.1"/>
    </source>
</evidence>
<sequence length="70" mass="8012">MQAPQRATQTHPRANALSGNDSRSANWQAQQQRGMQSREQLGRHLEQRSDGRAQISERLGGGEHRELRHR</sequence>
<feature type="region of interest" description="Disordered" evidence="1">
    <location>
        <begin position="1"/>
        <end position="70"/>
    </location>
</feature>
<name>A0A4U9HIY6_9ENTR</name>
<evidence type="ECO:0000256" key="1">
    <source>
        <dbReference type="SAM" id="MobiDB-lite"/>
    </source>
</evidence>
<feature type="compositionally biased region" description="Basic and acidic residues" evidence="1">
    <location>
        <begin position="40"/>
        <end position="51"/>
    </location>
</feature>
<dbReference type="AlphaFoldDB" id="A0A4U9HIY6"/>
<accession>A0A4U9HIY6</accession>